<dbReference type="Proteomes" id="UP000031668">
    <property type="component" value="Unassembled WGS sequence"/>
</dbReference>
<dbReference type="InterPro" id="IPR012337">
    <property type="entry name" value="RNaseH-like_sf"/>
</dbReference>
<reference evidence="1 2" key="1">
    <citation type="journal article" date="2014" name="Genome Biol. Evol.">
        <title>The genome of the myxosporean Thelohanellus kitauei shows adaptations to nutrient acquisition within its fish host.</title>
        <authorList>
            <person name="Yang Y."/>
            <person name="Xiong J."/>
            <person name="Zhou Z."/>
            <person name="Huo F."/>
            <person name="Miao W."/>
            <person name="Ran C."/>
            <person name="Liu Y."/>
            <person name="Zhang J."/>
            <person name="Feng J."/>
            <person name="Wang M."/>
            <person name="Wang M."/>
            <person name="Wang L."/>
            <person name="Yao B."/>
        </authorList>
    </citation>
    <scope>NUCLEOTIDE SEQUENCE [LARGE SCALE GENOMIC DNA]</scope>
    <source>
        <strain evidence="1">Wuqing</strain>
    </source>
</reference>
<dbReference type="OrthoDB" id="10023994at2759"/>
<accession>A0A0C2MR35</accession>
<keyword evidence="2" id="KW-1185">Reference proteome</keyword>
<evidence type="ECO:0000313" key="1">
    <source>
        <dbReference type="EMBL" id="KII66760.1"/>
    </source>
</evidence>
<organism evidence="1 2">
    <name type="scientific">Thelohanellus kitauei</name>
    <name type="common">Myxosporean</name>
    <dbReference type="NCBI Taxonomy" id="669202"/>
    <lineage>
        <taxon>Eukaryota</taxon>
        <taxon>Metazoa</taxon>
        <taxon>Cnidaria</taxon>
        <taxon>Myxozoa</taxon>
        <taxon>Myxosporea</taxon>
        <taxon>Bivalvulida</taxon>
        <taxon>Platysporina</taxon>
        <taxon>Myxobolidae</taxon>
        <taxon>Thelohanellus</taxon>
    </lineage>
</organism>
<protein>
    <recommendedName>
        <fullName evidence="3">HAT C-terminal dimerisation domain-containing protein</fullName>
    </recommendedName>
</protein>
<dbReference type="SUPFAM" id="SSF53098">
    <property type="entry name" value="Ribonuclease H-like"/>
    <property type="match status" value="1"/>
</dbReference>
<comment type="caution">
    <text evidence="1">The sequence shown here is derived from an EMBL/GenBank/DDBJ whole genome shotgun (WGS) entry which is preliminary data.</text>
</comment>
<evidence type="ECO:0008006" key="3">
    <source>
        <dbReference type="Google" id="ProtNLM"/>
    </source>
</evidence>
<sequence>MGSGLGIISTAVGNNNRLCQLSGPKIGLNLAAKFSLPFIIYFLIIKNKPNITFECPHSKVGHLERGNVFDKYLGHLVEGSLAVTTAFLTGVDKKTRSEDMVQSVIIKKKRTLEANMWTNDWIGFSESVLSINKFPNMKISGTKSVEDEINTFTNLKQLPSKPLNYWKNEHRFILIKVSAKILLVVPVSSAAVEHLYSSVGMLLTQLNKQMPLTFVINCVYKIRTYAENHGNDQ</sequence>
<evidence type="ECO:0000313" key="2">
    <source>
        <dbReference type="Proteomes" id="UP000031668"/>
    </source>
</evidence>
<dbReference type="EMBL" id="JWZT01003446">
    <property type="protein sequence ID" value="KII66760.1"/>
    <property type="molecule type" value="Genomic_DNA"/>
</dbReference>
<gene>
    <name evidence="1" type="ORF">RF11_01304</name>
</gene>
<dbReference type="AlphaFoldDB" id="A0A0C2MR35"/>
<name>A0A0C2MR35_THEKT</name>
<proteinExistence type="predicted"/>